<dbReference type="Gene3D" id="3.40.850.10">
    <property type="entry name" value="Kinesin motor domain"/>
    <property type="match status" value="1"/>
</dbReference>
<feature type="coiled-coil region" evidence="7">
    <location>
        <begin position="599"/>
        <end position="708"/>
    </location>
</feature>
<keyword evidence="4 6" id="KW-0067">ATP-binding</keyword>
<feature type="domain" description="Kinesin motor" evidence="9">
    <location>
        <begin position="145"/>
        <end position="527"/>
    </location>
</feature>
<feature type="region of interest" description="Disordered" evidence="8">
    <location>
        <begin position="1670"/>
        <end position="1706"/>
    </location>
</feature>
<proteinExistence type="inferred from homology"/>
<evidence type="ECO:0000256" key="2">
    <source>
        <dbReference type="ARBA" id="ARBA00022490"/>
    </source>
</evidence>
<evidence type="ECO:0000256" key="5">
    <source>
        <dbReference type="ARBA" id="ARBA00023054"/>
    </source>
</evidence>
<dbReference type="Pfam" id="PF00225">
    <property type="entry name" value="Kinesin"/>
    <property type="match status" value="1"/>
</dbReference>
<dbReference type="PRINTS" id="PR00380">
    <property type="entry name" value="KINESINHEAVY"/>
</dbReference>
<feature type="region of interest" description="Disordered" evidence="8">
    <location>
        <begin position="2062"/>
        <end position="2084"/>
    </location>
</feature>
<protein>
    <recommendedName>
        <fullName evidence="9">Kinesin motor domain-containing protein</fullName>
    </recommendedName>
</protein>
<dbReference type="STRING" id="27349.A0A0L6U688"/>
<feature type="region of interest" description="Disordered" evidence="8">
    <location>
        <begin position="1044"/>
        <end position="1097"/>
    </location>
</feature>
<comment type="similarity">
    <text evidence="6">Belongs to the TRAFAC class myosin-kinesin ATPase superfamily. Kinesin family.</text>
</comment>
<dbReference type="GO" id="GO:0005737">
    <property type="term" value="C:cytoplasm"/>
    <property type="evidence" value="ECO:0007669"/>
    <property type="project" value="UniProtKB-SubCell"/>
</dbReference>
<accession>A0A0L6U688</accession>
<keyword evidence="2" id="KW-0963">Cytoplasm</keyword>
<dbReference type="GO" id="GO:0007018">
    <property type="term" value="P:microtubule-based movement"/>
    <property type="evidence" value="ECO:0007669"/>
    <property type="project" value="InterPro"/>
</dbReference>
<evidence type="ECO:0000256" key="6">
    <source>
        <dbReference type="PROSITE-ProRule" id="PRU00283"/>
    </source>
</evidence>
<feature type="coiled-coil region" evidence="7">
    <location>
        <begin position="1573"/>
        <end position="1608"/>
    </location>
</feature>
<dbReference type="SUPFAM" id="SSF52540">
    <property type="entry name" value="P-loop containing nucleoside triphosphate hydrolases"/>
    <property type="match status" value="1"/>
</dbReference>
<dbReference type="InterPro" id="IPR019821">
    <property type="entry name" value="Kinesin_motor_CS"/>
</dbReference>
<feature type="compositionally biased region" description="Polar residues" evidence="8">
    <location>
        <begin position="1946"/>
        <end position="1972"/>
    </location>
</feature>
<dbReference type="InterPro" id="IPR027640">
    <property type="entry name" value="Kinesin-like_fam"/>
</dbReference>
<evidence type="ECO:0000256" key="8">
    <source>
        <dbReference type="SAM" id="MobiDB-lite"/>
    </source>
</evidence>
<feature type="compositionally biased region" description="Polar residues" evidence="8">
    <location>
        <begin position="17"/>
        <end position="31"/>
    </location>
</feature>
<dbReference type="InterPro" id="IPR036961">
    <property type="entry name" value="Kinesin_motor_dom_sf"/>
</dbReference>
<feature type="compositionally biased region" description="Polar residues" evidence="8">
    <location>
        <begin position="1862"/>
        <end position="1872"/>
    </location>
</feature>
<evidence type="ECO:0000259" key="9">
    <source>
        <dbReference type="PROSITE" id="PS50067"/>
    </source>
</evidence>
<feature type="region of interest" description="Disordered" evidence="8">
    <location>
        <begin position="1116"/>
        <end position="1164"/>
    </location>
</feature>
<feature type="region of interest" description="Disordered" evidence="8">
    <location>
        <begin position="1858"/>
        <end position="1972"/>
    </location>
</feature>
<keyword evidence="5 7" id="KW-0175">Coiled coil</keyword>
<dbReference type="EMBL" id="LAVV01015225">
    <property type="protein sequence ID" value="KNZ44044.1"/>
    <property type="molecule type" value="Genomic_DNA"/>
</dbReference>
<evidence type="ECO:0000256" key="7">
    <source>
        <dbReference type="SAM" id="Coils"/>
    </source>
</evidence>
<dbReference type="InterPro" id="IPR027417">
    <property type="entry name" value="P-loop_NTPase"/>
</dbReference>
<feature type="region of interest" description="Disordered" evidence="8">
    <location>
        <begin position="1"/>
        <end position="146"/>
    </location>
</feature>
<reference evidence="10 11" key="1">
    <citation type="submission" date="2015-08" db="EMBL/GenBank/DDBJ databases">
        <title>Next Generation Sequencing and Analysis of the Genome of Puccinia sorghi L Schw, the Causal Agent of Maize Common Rust.</title>
        <authorList>
            <person name="Rochi L."/>
            <person name="Burguener G."/>
            <person name="Darino M."/>
            <person name="Turjanski A."/>
            <person name="Kreff E."/>
            <person name="Dieguez M.J."/>
            <person name="Sacco F."/>
        </authorList>
    </citation>
    <scope>NUCLEOTIDE SEQUENCE [LARGE SCALE GENOMIC DNA]</scope>
    <source>
        <strain evidence="10 11">RO10H11247</strain>
    </source>
</reference>
<dbReference type="GO" id="GO:0003777">
    <property type="term" value="F:microtubule motor activity"/>
    <property type="evidence" value="ECO:0007669"/>
    <property type="project" value="InterPro"/>
</dbReference>
<dbReference type="GO" id="GO:0005524">
    <property type="term" value="F:ATP binding"/>
    <property type="evidence" value="ECO:0007669"/>
    <property type="project" value="UniProtKB-UniRule"/>
</dbReference>
<dbReference type="PANTHER" id="PTHR47969:SF15">
    <property type="entry name" value="CHROMOSOME-ASSOCIATED KINESIN KIF4A-RELATED"/>
    <property type="match status" value="1"/>
</dbReference>
<sequence length="2084" mass="231093">MSQIPNLRHSVIGSVSGIPTGSGRATPSGRLTPSHPQPSNNSHHPMRSNTPNLTSRSITPSGIPSRNSIQVFSNLSRSQNSSSLQPSSPNFSSSSFNTSSATPHQQQTTNNSRTTTPTLTANATFNSSHAHSPPSDHSSTSPSSSVQVILRIRPSTYDINVPTRFQRTVITPINSTTISVESPSPSSASIKSTQKFTFDRVFGPEEGQQQVWSSVEGLIHRFLEGYNVTVFAYGQTSSGKSYTMGTDRFTDEMNSEPSSPSHGDHVLNSGRTGIVPRAVYTIFNKIQQQTTKLNHITVKTSYVEIYNEDLIDLLASSTTPTSALPQVTIREDKDGTIIWSGLKEVKVTNASDALSLLEQGSQVRQTNSTEMNAQSSRSHAIFSLTLTQSKPSGTSSAGMSNKRVSKIITPSTDEGEWTTFSSKFHFVDLAGSERIKRTAAVAERVKEGISINAGLHALGNVISALGDPSKSKTVIHIPYRDSKLTRLLQDSLGGNAQTLMVACVSPSEHNLNETLNTLKYANRARNIKNRAQVNAQEVGWEDVEYLQSTIIKLRKELATLKNSNAAADLSSNRMLSSINEEDTAHDELSPKYLDLKGHYTELQAKYAKTLSDLAQAQNNMQIASRNSGQPATISQSAFDDMIQPIVEEYEKSITALESQLALTKAALVHSEYSMKELEDQLSNEQTLNESQANYLADLKARLNRLSERESENESYIKDLELKLKTLSESEESSAEMVIELKKELAKIKEHDLESEAYIKDLEARLFKDDSGNLNSQVAALEASLAERDERYDALDAKYQSLSSQLTGSNAHLWHQQQHLTEQLSEREGKLEKLEVMLVQLENEKNELECERQKLEATTEETSRTNNELLGRLKALESSTQRSSSVATDRGDARSIRSTTHLSPRRHNFTPPATPAANYEVADSSEKNHVKGDLFAELNDLRERYESTALELDQVRAKYNNSVKELEDLTVQLEESRVVQSSSWISRRSITSSNNLFRNSGSNFGSPSPSPVLQSPSWSLPNSNSLSNHGVLPVRGFGTPVTAGRSFKYSEGQASRTKQGDSLEELADSDPHESGEGFPTDSIMSRDPSAPRSITINTSQLRVSLNSASLLPHGRSMSLSLSHDASSPQSSARRSIIRASSDSRSESVSRLAEQGAPHSGERSYESLQKEVIKLQEVLKDREDEIRSLEVSIRAIRRMSDSITPPVAPNSADHIDDKPHNQDQSIGKAEPSIHLSNESTHQTDGTVSTSNDVVQSKGEDSIDPDSVAQSDEVLAALQSQISLNDGDEAVVKDSQNIKLLDNLMRSMAQKESAHLELIENLKDKLQSTKRQHDELVKLSRDQVVNMSSEIEALRQKLSHPPTPAPDLEMSSRLSKLEELLLLKEQESDSLKAESARQLVDLEVKLLEAKQLEIQALKAEHDSVVEQLKLEQRDNLNRLIALSEENLMAKQDELRQLEDRWQNQSKADLVAQAEKIRAEFEQERKELVESRSQAQALATEEQQSRFDKETQQLLDQHAQSFEHLHDEHNQKLKHAEVEYQAKLQELQSSHSSEVTRLKTSLSSRGQQGATTTMTLIESHQEELEALQSSLGNQLQEQKSQFEAEKSELISQHEVQIKSIEARHEARIMELKAEHEEILVASLTELDLRRTRKFESNLSALQEKHQAEINEIKQHHQKQIEPTGNSPDLKTVTAPGSKSGIQQDDDSVVTGSSDLENIKASYEEKIEMLQLQHQTELHALEEKFLMSSLSSDLQEERQANQRKIDLLTDELDYLKEEVQKHKAGDPSREAAQSEAELELQEALDTLSTLDKALLESQAEREELMKQLNEMKRFNSTDQETMAKELASLQAEFERVKQERDELMQLKDSTAEINSRSGHGMGSRSDSPSLPGLPTRSHLLANGKPPPPTPPPNMPPPPPPTSSVTNPNLPGLTGTTTTTSSIATTIRRPARTSNSSSQLSHTNNSMSGRESPSTSVATSCLVDSSMVDPRMVKKIEEQEIAIARLSKQLSQCETDLKGNIDLVTNLESALNETERNLRKSRLQMNELAKERDKISTQNESLRKELAAATAEVEHVRNNVQAEKAHSRPG</sequence>
<feature type="compositionally biased region" description="Low complexity" evidence="8">
    <location>
        <begin position="1917"/>
        <end position="1941"/>
    </location>
</feature>
<organism evidence="10 11">
    <name type="scientific">Puccinia sorghi</name>
    <dbReference type="NCBI Taxonomy" id="27349"/>
    <lineage>
        <taxon>Eukaryota</taxon>
        <taxon>Fungi</taxon>
        <taxon>Dikarya</taxon>
        <taxon>Basidiomycota</taxon>
        <taxon>Pucciniomycotina</taxon>
        <taxon>Pucciniomycetes</taxon>
        <taxon>Pucciniales</taxon>
        <taxon>Pucciniaceae</taxon>
        <taxon>Puccinia</taxon>
    </lineage>
</organism>
<feature type="compositionally biased region" description="Low complexity" evidence="8">
    <location>
        <begin position="73"/>
        <end position="100"/>
    </location>
</feature>
<dbReference type="GO" id="GO:0007052">
    <property type="term" value="P:mitotic spindle organization"/>
    <property type="evidence" value="ECO:0007669"/>
    <property type="project" value="TreeGrafter"/>
</dbReference>
<keyword evidence="11" id="KW-1185">Reference proteome</keyword>
<comment type="subcellular location">
    <subcellularLocation>
        <location evidence="1">Cytoplasm</location>
    </subcellularLocation>
</comment>
<evidence type="ECO:0000313" key="11">
    <source>
        <dbReference type="Proteomes" id="UP000037035"/>
    </source>
</evidence>
<keyword evidence="6" id="KW-0505">Motor protein</keyword>
<evidence type="ECO:0000313" key="10">
    <source>
        <dbReference type="EMBL" id="KNZ44044.1"/>
    </source>
</evidence>
<feature type="coiled-coil region" evidence="7">
    <location>
        <begin position="937"/>
        <end position="975"/>
    </location>
</feature>
<keyword evidence="3 6" id="KW-0547">Nucleotide-binding</keyword>
<feature type="region of interest" description="Disordered" evidence="8">
    <location>
        <begin position="1544"/>
        <end position="1566"/>
    </location>
</feature>
<feature type="region of interest" description="Disordered" evidence="8">
    <location>
        <begin position="851"/>
        <end position="924"/>
    </location>
</feature>
<dbReference type="OrthoDB" id="2504331at2759"/>
<evidence type="ECO:0000256" key="4">
    <source>
        <dbReference type="ARBA" id="ARBA00022840"/>
    </source>
</evidence>
<dbReference type="GO" id="GO:0005875">
    <property type="term" value="C:microtubule associated complex"/>
    <property type="evidence" value="ECO:0007669"/>
    <property type="project" value="TreeGrafter"/>
</dbReference>
<feature type="compositionally biased region" description="Polar residues" evidence="8">
    <location>
        <begin position="876"/>
        <end position="886"/>
    </location>
</feature>
<feature type="binding site" evidence="6">
    <location>
        <begin position="234"/>
        <end position="241"/>
    </location>
    <ligand>
        <name>ATP</name>
        <dbReference type="ChEBI" id="CHEBI:30616"/>
    </ligand>
</feature>
<dbReference type="InterPro" id="IPR001752">
    <property type="entry name" value="Kinesin_motor_dom"/>
</dbReference>
<dbReference type="VEuPathDB" id="FungiDB:VP01_955g2"/>
<feature type="compositionally biased region" description="Basic and acidic residues" evidence="8">
    <location>
        <begin position="851"/>
        <end position="862"/>
    </location>
</feature>
<evidence type="ECO:0000256" key="1">
    <source>
        <dbReference type="ARBA" id="ARBA00004496"/>
    </source>
</evidence>
<dbReference type="PROSITE" id="PS50067">
    <property type="entry name" value="KINESIN_MOTOR_2"/>
    <property type="match status" value="1"/>
</dbReference>
<feature type="compositionally biased region" description="Low complexity" evidence="8">
    <location>
        <begin position="108"/>
        <end position="145"/>
    </location>
</feature>
<comment type="caution">
    <text evidence="10">The sequence shown here is derived from an EMBL/GenBank/DDBJ whole genome shotgun (WGS) entry which is preliminary data.</text>
</comment>
<feature type="compositionally biased region" description="Polar residues" evidence="8">
    <location>
        <begin position="37"/>
        <end position="72"/>
    </location>
</feature>
<evidence type="ECO:0000256" key="3">
    <source>
        <dbReference type="ARBA" id="ARBA00022741"/>
    </source>
</evidence>
<feature type="compositionally biased region" description="Polar residues" evidence="8">
    <location>
        <begin position="1232"/>
        <end position="1252"/>
    </location>
</feature>
<dbReference type="SMART" id="SM00129">
    <property type="entry name" value="KISc"/>
    <property type="match status" value="1"/>
</dbReference>
<feature type="compositionally biased region" description="Low complexity" evidence="8">
    <location>
        <begin position="1116"/>
        <end position="1139"/>
    </location>
</feature>
<name>A0A0L6U688_9BASI</name>
<dbReference type="Proteomes" id="UP000037035">
    <property type="component" value="Unassembled WGS sequence"/>
</dbReference>
<dbReference type="PROSITE" id="PS00411">
    <property type="entry name" value="KINESIN_MOTOR_1"/>
    <property type="match status" value="1"/>
</dbReference>
<feature type="compositionally biased region" description="Polar residues" evidence="8">
    <location>
        <begin position="1676"/>
        <end position="1698"/>
    </location>
</feature>
<dbReference type="GO" id="GO:0008017">
    <property type="term" value="F:microtubule binding"/>
    <property type="evidence" value="ECO:0007669"/>
    <property type="project" value="InterPro"/>
</dbReference>
<dbReference type="GO" id="GO:0051231">
    <property type="term" value="P:spindle elongation"/>
    <property type="evidence" value="ECO:0007669"/>
    <property type="project" value="TreeGrafter"/>
</dbReference>
<feature type="region of interest" description="Disordered" evidence="8">
    <location>
        <begin position="1200"/>
        <end position="1265"/>
    </location>
</feature>
<gene>
    <name evidence="10" type="ORF">VP01_955g2</name>
</gene>
<feature type="compositionally biased region" description="Pro residues" evidence="8">
    <location>
        <begin position="1899"/>
        <end position="1916"/>
    </location>
</feature>
<dbReference type="PANTHER" id="PTHR47969">
    <property type="entry name" value="CHROMOSOME-ASSOCIATED KINESIN KIF4A-RELATED"/>
    <property type="match status" value="1"/>
</dbReference>